<dbReference type="EMBL" id="JBEVCJ010000010">
    <property type="protein sequence ID" value="MET1255493.1"/>
    <property type="molecule type" value="Genomic_DNA"/>
</dbReference>
<dbReference type="PROSITE" id="PS00018">
    <property type="entry name" value="EF_HAND_1"/>
    <property type="match status" value="2"/>
</dbReference>
<dbReference type="Pfam" id="PF13499">
    <property type="entry name" value="EF-hand_7"/>
    <property type="match status" value="1"/>
</dbReference>
<dbReference type="RefSeq" id="WP_353896079.1">
    <property type="nucleotide sequence ID" value="NZ_JBEVCJ010000010.1"/>
</dbReference>
<dbReference type="InterPro" id="IPR011992">
    <property type="entry name" value="EF-hand-dom_pair"/>
</dbReference>
<accession>A0ABV2BU83</accession>
<reference evidence="2 3" key="1">
    <citation type="submission" date="2024-06" db="EMBL/GenBank/DDBJ databases">
        <authorList>
            <person name="Li F."/>
        </authorList>
    </citation>
    <scope>NUCLEOTIDE SEQUENCE [LARGE SCALE GENOMIC DNA]</scope>
    <source>
        <strain evidence="2 3">GXAS 311</strain>
    </source>
</reference>
<dbReference type="CDD" id="cd00051">
    <property type="entry name" value="EFh"/>
    <property type="match status" value="1"/>
</dbReference>
<dbReference type="InterPro" id="IPR018247">
    <property type="entry name" value="EF_Hand_1_Ca_BS"/>
</dbReference>
<name>A0ABV2BU83_9GAMM</name>
<evidence type="ECO:0000313" key="3">
    <source>
        <dbReference type="Proteomes" id="UP001548189"/>
    </source>
</evidence>
<evidence type="ECO:0000313" key="2">
    <source>
        <dbReference type="EMBL" id="MET1255493.1"/>
    </source>
</evidence>
<gene>
    <name evidence="2" type="ORF">ABVT43_10175</name>
</gene>
<feature type="domain" description="EF-hand" evidence="1">
    <location>
        <begin position="10"/>
        <end position="45"/>
    </location>
</feature>
<dbReference type="PROSITE" id="PS50222">
    <property type="entry name" value="EF_HAND_2"/>
    <property type="match status" value="2"/>
</dbReference>
<sequence length="82" mass="9681">MSEIRQIPVEQLAEIKENFDFFDSDNNGQIDEAEFVKLLKVISPQSTVEQGEKGFAIVDENRDGHIDLEEFIAWWQTCWWEF</sequence>
<proteinExistence type="predicted"/>
<evidence type="ECO:0000259" key="1">
    <source>
        <dbReference type="PROSITE" id="PS50222"/>
    </source>
</evidence>
<protein>
    <submittedName>
        <fullName evidence="2">EF-hand domain-containing protein</fullName>
    </submittedName>
</protein>
<comment type="caution">
    <text evidence="2">The sequence shown here is derived from an EMBL/GenBank/DDBJ whole genome shotgun (WGS) entry which is preliminary data.</text>
</comment>
<dbReference type="Gene3D" id="1.10.238.10">
    <property type="entry name" value="EF-hand"/>
    <property type="match status" value="1"/>
</dbReference>
<dbReference type="SUPFAM" id="SSF47473">
    <property type="entry name" value="EF-hand"/>
    <property type="match status" value="1"/>
</dbReference>
<keyword evidence="3" id="KW-1185">Reference proteome</keyword>
<dbReference type="InterPro" id="IPR002048">
    <property type="entry name" value="EF_hand_dom"/>
</dbReference>
<dbReference type="SMART" id="SM00054">
    <property type="entry name" value="EFh"/>
    <property type="match status" value="2"/>
</dbReference>
<feature type="domain" description="EF-hand" evidence="1">
    <location>
        <begin position="46"/>
        <end position="81"/>
    </location>
</feature>
<organism evidence="2 3">
    <name type="scientific">Aliikangiella maris</name>
    <dbReference type="NCBI Taxonomy" id="3162458"/>
    <lineage>
        <taxon>Bacteria</taxon>
        <taxon>Pseudomonadati</taxon>
        <taxon>Pseudomonadota</taxon>
        <taxon>Gammaproteobacteria</taxon>
        <taxon>Oceanospirillales</taxon>
        <taxon>Pleioneaceae</taxon>
        <taxon>Aliikangiella</taxon>
    </lineage>
</organism>
<dbReference type="Proteomes" id="UP001548189">
    <property type="component" value="Unassembled WGS sequence"/>
</dbReference>